<comment type="caution">
    <text evidence="3">The sequence shown here is derived from an EMBL/GenBank/DDBJ whole genome shotgun (WGS) entry which is preliminary data.</text>
</comment>
<dbReference type="SUPFAM" id="SSF46767">
    <property type="entry name" value="Methylated DNA-protein cysteine methyltransferase, C-terminal domain"/>
    <property type="match status" value="1"/>
</dbReference>
<dbReference type="Pfam" id="PF01035">
    <property type="entry name" value="DNA_binding_1"/>
    <property type="match status" value="1"/>
</dbReference>
<evidence type="ECO:0000313" key="4">
    <source>
        <dbReference type="Proteomes" id="UP001595947"/>
    </source>
</evidence>
<evidence type="ECO:0000313" key="3">
    <source>
        <dbReference type="EMBL" id="MFC5065313.1"/>
    </source>
</evidence>
<organism evidence="3 4">
    <name type="scientific">Actinomycetospora atypica</name>
    <dbReference type="NCBI Taxonomy" id="1290095"/>
    <lineage>
        <taxon>Bacteria</taxon>
        <taxon>Bacillati</taxon>
        <taxon>Actinomycetota</taxon>
        <taxon>Actinomycetes</taxon>
        <taxon>Pseudonocardiales</taxon>
        <taxon>Pseudonocardiaceae</taxon>
        <taxon>Actinomycetospora</taxon>
    </lineage>
</organism>
<dbReference type="InterPro" id="IPR014048">
    <property type="entry name" value="MethylDNA_cys_MeTrfase_DNA-bd"/>
</dbReference>
<gene>
    <name evidence="3" type="ORF">ACFPBZ_24065</name>
</gene>
<dbReference type="InterPro" id="IPR036388">
    <property type="entry name" value="WH-like_DNA-bd_sf"/>
</dbReference>
<dbReference type="CDD" id="cd06445">
    <property type="entry name" value="ATase"/>
    <property type="match status" value="1"/>
</dbReference>
<dbReference type="Proteomes" id="UP001595947">
    <property type="component" value="Unassembled WGS sequence"/>
</dbReference>
<dbReference type="PANTHER" id="PTHR42942">
    <property type="entry name" value="6-O-METHYLGUANINE DNA METHYLTRANSFERASE"/>
    <property type="match status" value="1"/>
</dbReference>
<dbReference type="EMBL" id="JBHSIV010000034">
    <property type="protein sequence ID" value="MFC5065313.1"/>
    <property type="molecule type" value="Genomic_DNA"/>
</dbReference>
<dbReference type="InterPro" id="IPR052520">
    <property type="entry name" value="ATL_DNA_repair"/>
</dbReference>
<proteinExistence type="predicted"/>
<feature type="domain" description="Methylated-DNA-[protein]-cysteine S-methyltransferase DNA binding" evidence="2">
    <location>
        <begin position="4"/>
        <end position="71"/>
    </location>
</feature>
<sequence>MSTTEQVLAIVESVPPGRVTTYGSIADVVEGASARSVGHALRTDGHGVPWWRVVTAGGRPAPGAEAAAHERYLEEGTPLIAFGDGVYTVDLAAATWHVEADGPP</sequence>
<dbReference type="InterPro" id="IPR036217">
    <property type="entry name" value="MethylDNA_cys_MeTrfase_DNAb"/>
</dbReference>
<evidence type="ECO:0000256" key="1">
    <source>
        <dbReference type="ARBA" id="ARBA00022763"/>
    </source>
</evidence>
<keyword evidence="4" id="KW-1185">Reference proteome</keyword>
<reference evidence="4" key="1">
    <citation type="journal article" date="2019" name="Int. J. Syst. Evol. Microbiol.">
        <title>The Global Catalogue of Microorganisms (GCM) 10K type strain sequencing project: providing services to taxonomists for standard genome sequencing and annotation.</title>
        <authorList>
            <consortium name="The Broad Institute Genomics Platform"/>
            <consortium name="The Broad Institute Genome Sequencing Center for Infectious Disease"/>
            <person name="Wu L."/>
            <person name="Ma J."/>
        </authorList>
    </citation>
    <scope>NUCLEOTIDE SEQUENCE [LARGE SCALE GENOMIC DNA]</scope>
    <source>
        <strain evidence="4">CGMCC 4.7093</strain>
    </source>
</reference>
<accession>A0ABV9YV04</accession>
<dbReference type="PANTHER" id="PTHR42942:SF1">
    <property type="entry name" value="ALKYLTRANSFERASE-LIKE PROTEIN 1"/>
    <property type="match status" value="1"/>
</dbReference>
<evidence type="ECO:0000259" key="2">
    <source>
        <dbReference type="Pfam" id="PF01035"/>
    </source>
</evidence>
<protein>
    <submittedName>
        <fullName evidence="3">MGMT family protein</fullName>
    </submittedName>
</protein>
<name>A0ABV9YV04_9PSEU</name>
<dbReference type="Gene3D" id="1.10.10.10">
    <property type="entry name" value="Winged helix-like DNA-binding domain superfamily/Winged helix DNA-binding domain"/>
    <property type="match status" value="1"/>
</dbReference>
<dbReference type="RefSeq" id="WP_378038647.1">
    <property type="nucleotide sequence ID" value="NZ_JBHSIV010000034.1"/>
</dbReference>
<keyword evidence="1" id="KW-0227">DNA damage</keyword>